<feature type="binding site" evidence="9">
    <location>
        <position position="410"/>
    </location>
    <ligand>
        <name>ADP</name>
        <dbReference type="ChEBI" id="CHEBI:456216"/>
    </ligand>
</feature>
<comment type="function">
    <text evidence="9">Key enzyme in the regulation of glycerol uptake and metabolism. Catalyzes the phosphorylation of glycerol to yield sn-glycerol 3-phosphate.</text>
</comment>
<dbReference type="EMBL" id="CBLX010000003">
    <property type="protein sequence ID" value="CDG38315.1"/>
    <property type="molecule type" value="Genomic_DNA"/>
</dbReference>
<evidence type="ECO:0000256" key="6">
    <source>
        <dbReference type="ARBA" id="ARBA00022798"/>
    </source>
</evidence>
<dbReference type="GO" id="GO:0005524">
    <property type="term" value="F:ATP binding"/>
    <property type="evidence" value="ECO:0007669"/>
    <property type="project" value="UniProtKB-UniRule"/>
</dbReference>
<evidence type="ECO:0000256" key="10">
    <source>
        <dbReference type="RuleBase" id="RU003733"/>
    </source>
</evidence>
<evidence type="ECO:0000256" key="5">
    <source>
        <dbReference type="ARBA" id="ARBA00022777"/>
    </source>
</evidence>
<comment type="caution">
    <text evidence="9">Lacks conserved residue(s) required for the propagation of feature annotation.</text>
</comment>
<reference evidence="14 15" key="1">
    <citation type="journal article" date="2014" name="Genome Biol. Evol.">
        <title>Acetic acid bacteria genomes reveal functional traits for adaptation to life in insect guts.</title>
        <authorList>
            <person name="Chouaia B."/>
            <person name="Gaiarsa S."/>
            <person name="Crotti E."/>
            <person name="Comandatore F."/>
            <person name="Degli Esposti M."/>
            <person name="Ricci I."/>
            <person name="Alma A."/>
            <person name="Favia G."/>
            <person name="Bandi C."/>
            <person name="Daffonchio D."/>
        </authorList>
    </citation>
    <scope>NUCLEOTIDE SEQUENCE [LARGE SCALE GENOMIC DNA]</scope>
    <source>
        <strain evidence="14 15">SF2.1</strain>
    </source>
</reference>
<feature type="binding site" evidence="9">
    <location>
        <position position="309"/>
    </location>
    <ligand>
        <name>ATP</name>
        <dbReference type="ChEBI" id="CHEBI:30616"/>
    </ligand>
</feature>
<keyword evidence="7 9" id="KW-0067">ATP-binding</keyword>
<dbReference type="FunFam" id="3.30.420.40:FF:000007">
    <property type="entry name" value="Glycerol kinase"/>
    <property type="match status" value="1"/>
</dbReference>
<dbReference type="NCBIfam" id="TIGR01311">
    <property type="entry name" value="glycerol_kin"/>
    <property type="match status" value="1"/>
</dbReference>
<dbReference type="GO" id="GO:0006072">
    <property type="term" value="P:glycerol-3-phosphate metabolic process"/>
    <property type="evidence" value="ECO:0007669"/>
    <property type="project" value="InterPro"/>
</dbReference>
<evidence type="ECO:0000313" key="15">
    <source>
        <dbReference type="Proteomes" id="UP000027583"/>
    </source>
</evidence>
<evidence type="ECO:0000256" key="8">
    <source>
        <dbReference type="ARBA" id="ARBA00052101"/>
    </source>
</evidence>
<feature type="binding site" evidence="9">
    <location>
        <position position="410"/>
    </location>
    <ligand>
        <name>ATP</name>
        <dbReference type="ChEBI" id="CHEBI:30616"/>
    </ligand>
</feature>
<comment type="pathway">
    <text evidence="1 9">Polyol metabolism; glycerol degradation via glycerol kinase pathway; sn-glycerol 3-phosphate from glycerol: step 1/1.</text>
</comment>
<evidence type="ECO:0000256" key="3">
    <source>
        <dbReference type="ARBA" id="ARBA00022679"/>
    </source>
</evidence>
<dbReference type="InterPro" id="IPR018483">
    <property type="entry name" value="Carb_kinase_FGGY_CS"/>
</dbReference>
<evidence type="ECO:0000256" key="7">
    <source>
        <dbReference type="ARBA" id="ARBA00022840"/>
    </source>
</evidence>
<keyword evidence="5 9" id="KW-0418">Kinase</keyword>
<evidence type="ECO:0000256" key="11">
    <source>
        <dbReference type="SAM" id="MobiDB-lite"/>
    </source>
</evidence>
<dbReference type="PIRSF" id="PIRSF000538">
    <property type="entry name" value="GlpK"/>
    <property type="match status" value="1"/>
</dbReference>
<protein>
    <recommendedName>
        <fullName evidence="9">Glycerol kinase</fullName>
        <ecNumber evidence="9">2.7.1.30</ecNumber>
    </recommendedName>
    <alternativeName>
        <fullName evidence="9">ATP:glycerol 3-phosphotransferase</fullName>
    </alternativeName>
    <alternativeName>
        <fullName evidence="9">Glycerokinase</fullName>
        <shortName evidence="9">GK</shortName>
    </alternativeName>
</protein>
<name>A0A060QBM8_9PROT</name>
<dbReference type="InterPro" id="IPR005999">
    <property type="entry name" value="Glycerol_kin"/>
</dbReference>
<dbReference type="InterPro" id="IPR000577">
    <property type="entry name" value="Carb_kinase_FGGY"/>
</dbReference>
<dbReference type="eggNOG" id="COG0554">
    <property type="taxonomic scope" value="Bacteria"/>
</dbReference>
<dbReference type="AlphaFoldDB" id="A0A060QBM8"/>
<dbReference type="PROSITE" id="PS00445">
    <property type="entry name" value="FGGY_KINASES_2"/>
    <property type="match status" value="1"/>
</dbReference>
<feature type="binding site" evidence="9">
    <location>
        <position position="14"/>
    </location>
    <ligand>
        <name>ATP</name>
        <dbReference type="ChEBI" id="CHEBI:30616"/>
    </ligand>
</feature>
<gene>
    <name evidence="9" type="primary">glpK</name>
    <name evidence="14" type="ORF">ASAP_0270</name>
</gene>
<dbReference type="InterPro" id="IPR043129">
    <property type="entry name" value="ATPase_NBD"/>
</dbReference>
<dbReference type="GO" id="GO:0005829">
    <property type="term" value="C:cytosol"/>
    <property type="evidence" value="ECO:0007669"/>
    <property type="project" value="TreeGrafter"/>
</dbReference>
<comment type="similarity">
    <text evidence="2 9 10">Belongs to the FGGY kinase family.</text>
</comment>
<comment type="activity regulation">
    <text evidence="9">Inhibited by fructose 1,6-bisphosphate (FBP).</text>
</comment>
<feature type="binding site" evidence="9">
    <location>
        <position position="84"/>
    </location>
    <ligand>
        <name>sn-glycerol 3-phosphate</name>
        <dbReference type="ChEBI" id="CHEBI:57597"/>
    </ligand>
</feature>
<comment type="catalytic activity">
    <reaction evidence="8 9">
        <text>glycerol + ATP = sn-glycerol 3-phosphate + ADP + H(+)</text>
        <dbReference type="Rhea" id="RHEA:21644"/>
        <dbReference type="ChEBI" id="CHEBI:15378"/>
        <dbReference type="ChEBI" id="CHEBI:17754"/>
        <dbReference type="ChEBI" id="CHEBI:30616"/>
        <dbReference type="ChEBI" id="CHEBI:57597"/>
        <dbReference type="ChEBI" id="CHEBI:456216"/>
        <dbReference type="EC" id="2.7.1.30"/>
    </reaction>
</comment>
<sequence>MTRKTHILAIDQGTTSTRSIVFDSKARSLALSRREFTQHYPSPGWVEHDVEDIWRDALDTAREAIEQSGGIDRIAGLGITSQRETVVLWERSTGKPVHRAIVWQDRRTAAFCAELKRDGAEEMVRAKTGLLLDPYFSASKITWLLDNIPGLRARAEAGELAMGTIDCFLLWRLTGGKVHATDVTNASRTALFNIHTQEWDQELLALFNVPQALLPALCDNSGELGMTDPALFGQSIPIGGMAGDQHAALVGQACFKPGMAKATYGTGCFMLLNTGEQPVTSHHRLLTTIGYRIGGKTTYALEGSIFVAGAAIKWLRDGLHLITHASQTDDMATRVPDSHGVYMVPGFVGLGAPHWDPEARGLICGLTLGSTEAHIARAALESVAYQTFDLAHAMREDGAMQAQTLRIDGGMSANDWFSQFLANILDTDVQRPLDLETTALGAAFLAGLATGVWQSLEEIGTIWEQERLFTPDIDGALRLTLLRGWEDAVRRTLTPPRETTSVTSARRDQAA</sequence>
<feature type="binding site" evidence="9">
    <location>
        <position position="18"/>
    </location>
    <ligand>
        <name>ADP</name>
        <dbReference type="ChEBI" id="CHEBI:456216"/>
    </ligand>
</feature>
<feature type="binding site" evidence="9">
    <location>
        <position position="245"/>
    </location>
    <ligand>
        <name>glycerol</name>
        <dbReference type="ChEBI" id="CHEBI:17754"/>
    </ligand>
</feature>
<feature type="binding site" evidence="9">
    <location>
        <position position="135"/>
    </location>
    <ligand>
        <name>glycerol</name>
        <dbReference type="ChEBI" id="CHEBI:17754"/>
    </ligand>
</feature>
<evidence type="ECO:0000256" key="4">
    <source>
        <dbReference type="ARBA" id="ARBA00022741"/>
    </source>
</evidence>
<dbReference type="Pfam" id="PF00370">
    <property type="entry name" value="FGGY_N"/>
    <property type="match status" value="1"/>
</dbReference>
<evidence type="ECO:0000256" key="9">
    <source>
        <dbReference type="HAMAP-Rule" id="MF_00186"/>
    </source>
</evidence>
<dbReference type="Proteomes" id="UP000027583">
    <property type="component" value="Unassembled WGS sequence"/>
</dbReference>
<dbReference type="SUPFAM" id="SSF53067">
    <property type="entry name" value="Actin-like ATPase domain"/>
    <property type="match status" value="2"/>
</dbReference>
<dbReference type="InterPro" id="IPR018484">
    <property type="entry name" value="FGGY_N"/>
</dbReference>
<feature type="binding site" evidence="9">
    <location>
        <position position="266"/>
    </location>
    <ligand>
        <name>ADP</name>
        <dbReference type="ChEBI" id="CHEBI:456216"/>
    </ligand>
</feature>
<feature type="binding site" evidence="9">
    <location>
        <position position="14"/>
    </location>
    <ligand>
        <name>ADP</name>
        <dbReference type="ChEBI" id="CHEBI:456216"/>
    </ligand>
</feature>
<comment type="caution">
    <text evidence="14">The sequence shown here is derived from an EMBL/GenBank/DDBJ whole genome shotgun (WGS) entry which is preliminary data.</text>
</comment>
<dbReference type="FunFam" id="3.30.420.40:FF:000008">
    <property type="entry name" value="Glycerol kinase"/>
    <property type="match status" value="1"/>
</dbReference>
<dbReference type="InterPro" id="IPR018485">
    <property type="entry name" value="FGGY_C"/>
</dbReference>
<feature type="binding site" evidence="9">
    <location>
        <position position="135"/>
    </location>
    <ligand>
        <name>sn-glycerol 3-phosphate</name>
        <dbReference type="ChEBI" id="CHEBI:57597"/>
    </ligand>
</feature>
<dbReference type="PANTHER" id="PTHR10196:SF78">
    <property type="entry name" value="GLYCEROL KINASE"/>
    <property type="match status" value="1"/>
</dbReference>
<dbReference type="Gene3D" id="3.30.420.40">
    <property type="match status" value="2"/>
</dbReference>
<feature type="domain" description="Carbohydrate kinase FGGY C-terminal" evidence="13">
    <location>
        <begin position="261"/>
        <end position="449"/>
    </location>
</feature>
<feature type="binding site" evidence="9">
    <location>
        <position position="266"/>
    </location>
    <ligand>
        <name>ATP</name>
        <dbReference type="ChEBI" id="CHEBI:30616"/>
    </ligand>
</feature>
<evidence type="ECO:0000259" key="12">
    <source>
        <dbReference type="Pfam" id="PF00370"/>
    </source>
</evidence>
<feature type="binding site" evidence="9">
    <location>
        <position position="309"/>
    </location>
    <ligand>
        <name>ADP</name>
        <dbReference type="ChEBI" id="CHEBI:456216"/>
    </ligand>
</feature>
<feature type="binding site" evidence="9">
    <location>
        <position position="244"/>
    </location>
    <ligand>
        <name>sn-glycerol 3-phosphate</name>
        <dbReference type="ChEBI" id="CHEBI:57597"/>
    </ligand>
</feature>
<feature type="domain" description="Carbohydrate kinase FGGY N-terminal" evidence="12">
    <location>
        <begin position="7"/>
        <end position="251"/>
    </location>
</feature>
<keyword evidence="6 9" id="KW-0319">Glycerol metabolism</keyword>
<feature type="binding site" evidence="9">
    <location>
        <position position="14"/>
    </location>
    <ligand>
        <name>sn-glycerol 3-phosphate</name>
        <dbReference type="ChEBI" id="CHEBI:57597"/>
    </ligand>
</feature>
<organism evidence="14 15">
    <name type="scientific">Asaia bogorensis</name>
    <dbReference type="NCBI Taxonomy" id="91915"/>
    <lineage>
        <taxon>Bacteria</taxon>
        <taxon>Pseudomonadati</taxon>
        <taxon>Pseudomonadota</taxon>
        <taxon>Alphaproteobacteria</taxon>
        <taxon>Acetobacterales</taxon>
        <taxon>Acetobacteraceae</taxon>
        <taxon>Asaia</taxon>
    </lineage>
</organism>
<keyword evidence="4 9" id="KW-0547">Nucleotide-binding</keyword>
<keyword evidence="3 9" id="KW-0808">Transferase</keyword>
<feature type="binding site" evidence="9">
    <location>
        <position position="15"/>
    </location>
    <ligand>
        <name>ATP</name>
        <dbReference type="ChEBI" id="CHEBI:30616"/>
    </ligand>
</feature>
<dbReference type="Pfam" id="PF02782">
    <property type="entry name" value="FGGY_C"/>
    <property type="match status" value="1"/>
</dbReference>
<feature type="binding site" evidence="9">
    <location>
        <position position="244"/>
    </location>
    <ligand>
        <name>glycerol</name>
        <dbReference type="ChEBI" id="CHEBI:17754"/>
    </ligand>
</feature>
<dbReference type="HAMAP" id="MF_00186">
    <property type="entry name" value="Glycerol_kin"/>
    <property type="match status" value="1"/>
</dbReference>
<dbReference type="PROSITE" id="PS00933">
    <property type="entry name" value="FGGY_KINASES_1"/>
    <property type="match status" value="1"/>
</dbReference>
<feature type="region of interest" description="Disordered" evidence="11">
    <location>
        <begin position="492"/>
        <end position="511"/>
    </location>
</feature>
<feature type="binding site" evidence="9">
    <location>
        <position position="83"/>
    </location>
    <ligand>
        <name>glycerol</name>
        <dbReference type="ChEBI" id="CHEBI:17754"/>
    </ligand>
</feature>
<evidence type="ECO:0000256" key="2">
    <source>
        <dbReference type="ARBA" id="ARBA00009156"/>
    </source>
</evidence>
<proteinExistence type="inferred from homology"/>
<evidence type="ECO:0000256" key="1">
    <source>
        <dbReference type="ARBA" id="ARBA00005190"/>
    </source>
</evidence>
<feature type="binding site" evidence="9">
    <location>
        <position position="83"/>
    </location>
    <ligand>
        <name>sn-glycerol 3-phosphate</name>
        <dbReference type="ChEBI" id="CHEBI:57597"/>
    </ligand>
</feature>
<dbReference type="GO" id="GO:0004370">
    <property type="term" value="F:glycerol kinase activity"/>
    <property type="evidence" value="ECO:0007669"/>
    <property type="project" value="UniProtKB-UniRule"/>
</dbReference>
<accession>A0A060QBM8</accession>
<evidence type="ECO:0000259" key="13">
    <source>
        <dbReference type="Pfam" id="PF02782"/>
    </source>
</evidence>
<feature type="binding site" evidence="9">
    <location>
        <position position="84"/>
    </location>
    <ligand>
        <name>glycerol</name>
        <dbReference type="ChEBI" id="CHEBI:17754"/>
    </ligand>
</feature>
<dbReference type="NCBIfam" id="NF000756">
    <property type="entry name" value="PRK00047.1"/>
    <property type="match status" value="1"/>
</dbReference>
<dbReference type="UniPathway" id="UPA00618">
    <property type="reaction ID" value="UER00672"/>
</dbReference>
<evidence type="ECO:0000313" key="14">
    <source>
        <dbReference type="EMBL" id="CDG38315.1"/>
    </source>
</evidence>
<dbReference type="RefSeq" id="WP_023978476.1">
    <property type="nucleotide sequence ID" value="NZ_CBLX010000003.1"/>
</dbReference>
<dbReference type="EC" id="2.7.1.30" evidence="9"/>
<feature type="binding site" evidence="9">
    <location>
        <position position="16"/>
    </location>
    <ligand>
        <name>ATP</name>
        <dbReference type="ChEBI" id="CHEBI:30616"/>
    </ligand>
</feature>
<reference evidence="14 15" key="2">
    <citation type="journal article" date="2014" name="PLoS ONE">
        <title>Evolution of mitochondria reconstructed from the energy metabolism of living bacteria.</title>
        <authorList>
            <person name="Degli Esposti M."/>
            <person name="Chouaia B."/>
            <person name="Comandatore F."/>
            <person name="Crotti E."/>
            <person name="Sassera D."/>
            <person name="Lievens P.M."/>
            <person name="Daffonchio D."/>
            <person name="Bandi C."/>
        </authorList>
    </citation>
    <scope>NUCLEOTIDE SEQUENCE [LARGE SCALE GENOMIC DNA]</scope>
    <source>
        <strain evidence="14 15">SF2.1</strain>
    </source>
</reference>
<dbReference type="CDD" id="cd07786">
    <property type="entry name" value="FGGY_EcGK_like"/>
    <property type="match status" value="1"/>
</dbReference>
<dbReference type="PANTHER" id="PTHR10196">
    <property type="entry name" value="SUGAR KINASE"/>
    <property type="match status" value="1"/>
</dbReference>
<dbReference type="GO" id="GO:0019563">
    <property type="term" value="P:glycerol catabolic process"/>
    <property type="evidence" value="ECO:0007669"/>
    <property type="project" value="UniProtKB-UniRule"/>
</dbReference>
<feature type="binding site" evidence="9">
    <location>
        <position position="414"/>
    </location>
    <ligand>
        <name>ADP</name>
        <dbReference type="ChEBI" id="CHEBI:456216"/>
    </ligand>
</feature>